<organism evidence="2 3">
    <name type="scientific">Stephania cephalantha</name>
    <dbReference type="NCBI Taxonomy" id="152367"/>
    <lineage>
        <taxon>Eukaryota</taxon>
        <taxon>Viridiplantae</taxon>
        <taxon>Streptophyta</taxon>
        <taxon>Embryophyta</taxon>
        <taxon>Tracheophyta</taxon>
        <taxon>Spermatophyta</taxon>
        <taxon>Magnoliopsida</taxon>
        <taxon>Ranunculales</taxon>
        <taxon>Menispermaceae</taxon>
        <taxon>Menispermoideae</taxon>
        <taxon>Cissampelideae</taxon>
        <taxon>Stephania</taxon>
    </lineage>
</organism>
<evidence type="ECO:0000313" key="3">
    <source>
        <dbReference type="Proteomes" id="UP001419268"/>
    </source>
</evidence>
<evidence type="ECO:0000313" key="2">
    <source>
        <dbReference type="EMBL" id="KAK9167405.1"/>
    </source>
</evidence>
<keyword evidence="3" id="KW-1185">Reference proteome</keyword>
<feature type="signal peptide" evidence="1">
    <location>
        <begin position="1"/>
        <end position="20"/>
    </location>
</feature>
<name>A0AAP0LBB1_9MAGN</name>
<proteinExistence type="predicted"/>
<keyword evidence="1" id="KW-0732">Signal</keyword>
<dbReference type="Proteomes" id="UP001419268">
    <property type="component" value="Unassembled WGS sequence"/>
</dbReference>
<sequence>MCPHHLKLLIILLMMIRVRGMALQSVYVIAPPNEFETPHTPSLPPYMAFEATKPFHLT</sequence>
<gene>
    <name evidence="2" type="ORF">Scep_002596</name>
</gene>
<protein>
    <submittedName>
        <fullName evidence="2">Uncharacterized protein</fullName>
    </submittedName>
</protein>
<dbReference type="EMBL" id="JBBNAG010000001">
    <property type="protein sequence ID" value="KAK9167405.1"/>
    <property type="molecule type" value="Genomic_DNA"/>
</dbReference>
<reference evidence="2 3" key="1">
    <citation type="submission" date="2024-01" db="EMBL/GenBank/DDBJ databases">
        <title>Genome assemblies of Stephania.</title>
        <authorList>
            <person name="Yang L."/>
        </authorList>
    </citation>
    <scope>NUCLEOTIDE SEQUENCE [LARGE SCALE GENOMIC DNA]</scope>
    <source>
        <strain evidence="2">JXDWG</strain>
        <tissue evidence="2">Leaf</tissue>
    </source>
</reference>
<feature type="chain" id="PRO_5042901592" evidence="1">
    <location>
        <begin position="21"/>
        <end position="58"/>
    </location>
</feature>
<accession>A0AAP0LBB1</accession>
<dbReference type="AlphaFoldDB" id="A0AAP0LBB1"/>
<comment type="caution">
    <text evidence="2">The sequence shown here is derived from an EMBL/GenBank/DDBJ whole genome shotgun (WGS) entry which is preliminary data.</text>
</comment>
<evidence type="ECO:0000256" key="1">
    <source>
        <dbReference type="SAM" id="SignalP"/>
    </source>
</evidence>